<evidence type="ECO:0000256" key="1">
    <source>
        <dbReference type="ARBA" id="ARBA00006432"/>
    </source>
</evidence>
<keyword evidence="2 5" id="KW-0436">Ligase</keyword>
<dbReference type="InterPro" id="IPR042099">
    <property type="entry name" value="ANL_N_sf"/>
</dbReference>
<evidence type="ECO:0000259" key="3">
    <source>
        <dbReference type="Pfam" id="PF00501"/>
    </source>
</evidence>
<dbReference type="EMBL" id="BMGG01000010">
    <property type="protein sequence ID" value="GGC88030.1"/>
    <property type="molecule type" value="Genomic_DNA"/>
</dbReference>
<dbReference type="GO" id="GO:0006631">
    <property type="term" value="P:fatty acid metabolic process"/>
    <property type="evidence" value="ECO:0007669"/>
    <property type="project" value="TreeGrafter"/>
</dbReference>
<reference evidence="5" key="1">
    <citation type="journal article" date="2014" name="Int. J. Syst. Evol. Microbiol.">
        <title>Complete genome sequence of Corynebacterium casei LMG S-19264T (=DSM 44701T), isolated from a smear-ripened cheese.</title>
        <authorList>
            <consortium name="US DOE Joint Genome Institute (JGI-PGF)"/>
            <person name="Walter F."/>
            <person name="Albersmeier A."/>
            <person name="Kalinowski J."/>
            <person name="Ruckert C."/>
        </authorList>
    </citation>
    <scope>NUCLEOTIDE SEQUENCE</scope>
    <source>
        <strain evidence="5">CGMCC 1.12919</strain>
    </source>
</reference>
<feature type="domain" description="AMP-dependent synthetase/ligase" evidence="3">
    <location>
        <begin position="24"/>
        <end position="348"/>
    </location>
</feature>
<gene>
    <name evidence="5" type="ORF">GCM10010994_52490</name>
</gene>
<dbReference type="Pfam" id="PF00501">
    <property type="entry name" value="AMP-binding"/>
    <property type="match status" value="1"/>
</dbReference>
<evidence type="ECO:0000259" key="4">
    <source>
        <dbReference type="Pfam" id="PF13193"/>
    </source>
</evidence>
<dbReference type="PANTHER" id="PTHR43201:SF5">
    <property type="entry name" value="MEDIUM-CHAIN ACYL-COA LIGASE ACSF2, MITOCHONDRIAL"/>
    <property type="match status" value="1"/>
</dbReference>
<dbReference type="Gene3D" id="3.40.50.12780">
    <property type="entry name" value="N-terminal domain of ligase-like"/>
    <property type="match status" value="1"/>
</dbReference>
<dbReference type="Gene3D" id="3.30.300.30">
    <property type="match status" value="1"/>
</dbReference>
<dbReference type="InterPro" id="IPR045851">
    <property type="entry name" value="AMP-bd_C_sf"/>
</dbReference>
<keyword evidence="6" id="KW-1185">Reference proteome</keyword>
<name>A0A916UUB5_9HYPH</name>
<dbReference type="PANTHER" id="PTHR43201">
    <property type="entry name" value="ACYL-COA SYNTHETASE"/>
    <property type="match status" value="1"/>
</dbReference>
<sequence length="499" mass="55143">MENGQSDMATAEPSLLPIGDLLAYHANRDPTRPAVTCDDMTVSYAQLDAGANRKARQLANLGVCEGDVVTLAVPNSVEFYETVFAVWKLGATPNIVSSKLPAAELRAIVDLAKPRLIISEQQAVAGWGFLAVGEGPREGLSSDPLPTRIPPRWKIMTSGGSTGRPKLIVDRTPGVRDPSKAPGNQMLGDTMLNPGPLYHNAPFAMSSQCLFSGGHVVDMGKFDPLHTLQLIERYRVNWVNFVPTMMHRIWRLPPEQRDSFDLSSLRAVWHMASVCPQWLKQAWIDWIGPDRIFEMYGGTELLGVTVITGREWLSHRGSVGKIQPGSTMRVLDEQRNECKPGDVGEIYFLPDGGRHSTYEYIGAEAKAVGGWESYGDLGYVDEENYLYIVDRRTDMIVSGGANIFPAEVEAALDQHPDVQSSIVVGLPDADLGQRAHAIVQLAEGARERTGADALRVFLSERLVRYKIPRAFEFTDENLRDDAGKARRSRFRDERIVNAS</sequence>
<evidence type="ECO:0000313" key="5">
    <source>
        <dbReference type="EMBL" id="GGC88030.1"/>
    </source>
</evidence>
<protein>
    <submittedName>
        <fullName evidence="5">Acid--CoA ligase</fullName>
    </submittedName>
</protein>
<evidence type="ECO:0000256" key="2">
    <source>
        <dbReference type="ARBA" id="ARBA00022598"/>
    </source>
</evidence>
<comment type="similarity">
    <text evidence="1">Belongs to the ATP-dependent AMP-binding enzyme family.</text>
</comment>
<comment type="caution">
    <text evidence="5">The sequence shown here is derived from an EMBL/GenBank/DDBJ whole genome shotgun (WGS) entry which is preliminary data.</text>
</comment>
<dbReference type="Proteomes" id="UP000637002">
    <property type="component" value="Unassembled WGS sequence"/>
</dbReference>
<dbReference type="GO" id="GO:0031956">
    <property type="term" value="F:medium-chain fatty acid-CoA ligase activity"/>
    <property type="evidence" value="ECO:0007669"/>
    <property type="project" value="TreeGrafter"/>
</dbReference>
<dbReference type="RefSeq" id="WP_244642223.1">
    <property type="nucleotide sequence ID" value="NZ_BMGG01000010.1"/>
</dbReference>
<dbReference type="AlphaFoldDB" id="A0A916UUB5"/>
<organism evidence="5 6">
    <name type="scientific">Chelatococcus reniformis</name>
    <dbReference type="NCBI Taxonomy" id="1494448"/>
    <lineage>
        <taxon>Bacteria</taxon>
        <taxon>Pseudomonadati</taxon>
        <taxon>Pseudomonadota</taxon>
        <taxon>Alphaproteobacteria</taxon>
        <taxon>Hyphomicrobiales</taxon>
        <taxon>Chelatococcaceae</taxon>
        <taxon>Chelatococcus</taxon>
    </lineage>
</organism>
<feature type="domain" description="AMP-binding enzyme C-terminal" evidence="4">
    <location>
        <begin position="407"/>
        <end position="476"/>
    </location>
</feature>
<proteinExistence type="inferred from homology"/>
<accession>A0A916UUB5</accession>
<evidence type="ECO:0000313" key="6">
    <source>
        <dbReference type="Proteomes" id="UP000637002"/>
    </source>
</evidence>
<dbReference type="SUPFAM" id="SSF56801">
    <property type="entry name" value="Acetyl-CoA synthetase-like"/>
    <property type="match status" value="1"/>
</dbReference>
<reference evidence="5" key="2">
    <citation type="submission" date="2020-09" db="EMBL/GenBank/DDBJ databases">
        <authorList>
            <person name="Sun Q."/>
            <person name="Zhou Y."/>
        </authorList>
    </citation>
    <scope>NUCLEOTIDE SEQUENCE</scope>
    <source>
        <strain evidence="5">CGMCC 1.12919</strain>
    </source>
</reference>
<dbReference type="Pfam" id="PF13193">
    <property type="entry name" value="AMP-binding_C"/>
    <property type="match status" value="1"/>
</dbReference>
<dbReference type="InterPro" id="IPR025110">
    <property type="entry name" value="AMP-bd_C"/>
</dbReference>
<dbReference type="InterPro" id="IPR000873">
    <property type="entry name" value="AMP-dep_synth/lig_dom"/>
</dbReference>